<evidence type="ECO:0000259" key="12">
    <source>
        <dbReference type="Pfam" id="PF01743"/>
    </source>
</evidence>
<keyword evidence="17" id="KW-1185">Reference proteome</keyword>
<dbReference type="EMBL" id="JQAT01000001">
    <property type="protein sequence ID" value="KRN29447.1"/>
    <property type="molecule type" value="Genomic_DNA"/>
</dbReference>
<feature type="binding site" evidence="11">
    <location>
        <position position="159"/>
    </location>
    <ligand>
        <name>ATP</name>
        <dbReference type="ChEBI" id="CHEBI:30616"/>
    </ligand>
</feature>
<dbReference type="Gene3D" id="1.10.246.80">
    <property type="match status" value="1"/>
</dbReference>
<protein>
    <recommendedName>
        <fullName evidence="11">CCA-adding enzyme</fullName>
        <ecNumber evidence="11">2.7.7.72</ecNumber>
    </recommendedName>
    <alternativeName>
        <fullName evidence="11">CCA tRNA nucleotidyltransferase</fullName>
    </alternativeName>
    <alternativeName>
        <fullName evidence="11">tRNA CCA-pyrophosphorylase</fullName>
    </alternativeName>
    <alternativeName>
        <fullName evidence="11">tRNA adenylyl-/cytidylyl- transferase</fullName>
    </alternativeName>
    <alternativeName>
        <fullName evidence="11">tRNA nucleotidyltransferase</fullName>
    </alternativeName>
    <alternativeName>
        <fullName evidence="11">tRNA-NT</fullName>
    </alternativeName>
</protein>
<accession>A0A0R2FVC5</accession>
<sequence length="400" mass="44797">MKITHFEPDFVHALPILRAIEAAGYEAYFVGGSVRDALLELPIHDVDIATSAYPAEVKQIFTRTIDTGIQHGTVTVRDHGHSYEVTTFRTESGYQDFRRPDHVTFVRSLKEDLKRRDFTINALAMREDGTILDLFHGLDDLKAHLIRAVGDPNQRFHEDALRMMRAVRFESQLGFTVEAQTAAAIKTQHELLSKIAIERTHSEFAKLMLGIKRHNGLTTFIQSELYTQCPDFATHRDDLISLSQLNDQQLTDEASAWLLIANAFKLTVAQTRKLLKDWKSSNELIATVAAGVKLLPLIVTGSAQPLDLYHAGADVLRITLEAAEILQGVAPETWQTQYDALPIHDKHELAINGKDLMERLQMQPGPQLGKALNGVERAIVLGQLENNESAILKWVQANAE</sequence>
<keyword evidence="8 11" id="KW-0067">ATP-binding</keyword>
<evidence type="ECO:0000256" key="11">
    <source>
        <dbReference type="HAMAP-Rule" id="MF_01263"/>
    </source>
</evidence>
<feature type="domain" description="CCA-adding enzyme C-terminal" evidence="14">
    <location>
        <begin position="249"/>
        <end position="395"/>
    </location>
</feature>
<comment type="catalytic activity">
    <reaction evidence="11">
        <text>a tRNA with a 3' CCA end + 2 CTP + ATP = a tRNA with a 3' CCACCA end + 3 diphosphate</text>
        <dbReference type="Rhea" id="RHEA:76235"/>
        <dbReference type="Rhea" id="RHEA-COMP:10468"/>
        <dbReference type="Rhea" id="RHEA-COMP:18655"/>
        <dbReference type="ChEBI" id="CHEBI:30616"/>
        <dbReference type="ChEBI" id="CHEBI:33019"/>
        <dbReference type="ChEBI" id="CHEBI:37563"/>
        <dbReference type="ChEBI" id="CHEBI:83071"/>
        <dbReference type="ChEBI" id="CHEBI:195187"/>
    </reaction>
</comment>
<feature type="binding site" evidence="11">
    <location>
        <position position="162"/>
    </location>
    <ligand>
        <name>ATP</name>
        <dbReference type="ChEBI" id="CHEBI:30616"/>
    </ligand>
</feature>
<comment type="caution">
    <text evidence="15">The sequence shown here is derived from an EMBL/GenBank/DDBJ whole genome shotgun (WGS) entry which is preliminary data.</text>
</comment>
<dbReference type="STRING" id="81857.IV38_GL000331"/>
<keyword evidence="6 11" id="KW-0547">Nucleotide-binding</keyword>
<evidence type="ECO:0000313" key="18">
    <source>
        <dbReference type="Proteomes" id="UP000051751"/>
    </source>
</evidence>
<dbReference type="SUPFAM" id="SSF81301">
    <property type="entry name" value="Nucleotidyltransferase"/>
    <property type="match status" value="1"/>
</dbReference>
<comment type="cofactor">
    <cofactor evidence="1 11">
        <name>Mg(2+)</name>
        <dbReference type="ChEBI" id="CHEBI:18420"/>
    </cofactor>
</comment>
<evidence type="ECO:0000259" key="14">
    <source>
        <dbReference type="Pfam" id="PF13735"/>
    </source>
</evidence>
<keyword evidence="10 11" id="KW-0694">RNA-binding</keyword>
<evidence type="ECO:0000256" key="1">
    <source>
        <dbReference type="ARBA" id="ARBA00001946"/>
    </source>
</evidence>
<dbReference type="RefSeq" id="WP_057768627.1">
    <property type="nucleotide sequence ID" value="NZ_JQAT01000001.1"/>
</dbReference>
<feature type="binding site" evidence="11">
    <location>
        <position position="47"/>
    </location>
    <ligand>
        <name>Mg(2+)</name>
        <dbReference type="ChEBI" id="CHEBI:18420"/>
    </ligand>
</feature>
<keyword evidence="2 11" id="KW-0808">Transferase</keyword>
<evidence type="ECO:0000256" key="8">
    <source>
        <dbReference type="ARBA" id="ARBA00022840"/>
    </source>
</evidence>
<gene>
    <name evidence="11" type="primary">cca</name>
    <name evidence="15" type="ORF">IV38_GL000331</name>
    <name evidence="16" type="ORF">IV40_GL000337</name>
</gene>
<dbReference type="InterPro" id="IPR002646">
    <property type="entry name" value="PolA_pol_head_dom"/>
</dbReference>
<feature type="binding site" evidence="11">
    <location>
        <position position="162"/>
    </location>
    <ligand>
        <name>CTP</name>
        <dbReference type="ChEBI" id="CHEBI:37563"/>
    </ligand>
</feature>
<dbReference type="GO" id="GO:0001680">
    <property type="term" value="P:tRNA 3'-terminal CCA addition"/>
    <property type="evidence" value="ECO:0007669"/>
    <property type="project" value="UniProtKB-UniRule"/>
</dbReference>
<evidence type="ECO:0000256" key="5">
    <source>
        <dbReference type="ARBA" id="ARBA00022723"/>
    </source>
</evidence>
<dbReference type="Pfam" id="PF01743">
    <property type="entry name" value="PolyA_pol"/>
    <property type="match status" value="1"/>
</dbReference>
<dbReference type="SUPFAM" id="SSF81891">
    <property type="entry name" value="Poly A polymerase C-terminal region-like"/>
    <property type="match status" value="1"/>
</dbReference>
<comment type="similarity">
    <text evidence="11">Belongs to the tRNA nucleotidyltransferase/poly(A) polymerase family. Bacterial CCA-adding enzyme type 3 subfamily.</text>
</comment>
<comment type="miscellaneous">
    <text evidence="11">A single active site specifically recognizes both ATP and CTP and is responsible for their addition.</text>
</comment>
<dbReference type="AlphaFoldDB" id="A0A0R2FVC5"/>
<name>A0A0R2FVC5_9LACO</name>
<feature type="binding site" evidence="11">
    <location>
        <position position="168"/>
    </location>
    <ligand>
        <name>CTP</name>
        <dbReference type="ChEBI" id="CHEBI:37563"/>
    </ligand>
</feature>
<dbReference type="CDD" id="cd05398">
    <property type="entry name" value="NT_ClassII-CCAase"/>
    <property type="match status" value="1"/>
</dbReference>
<feature type="binding site" evidence="11">
    <location>
        <position position="116"/>
    </location>
    <ligand>
        <name>CTP</name>
        <dbReference type="ChEBI" id="CHEBI:37563"/>
    </ligand>
</feature>
<dbReference type="NCBIfam" id="NF009814">
    <property type="entry name" value="PRK13299.1"/>
    <property type="match status" value="1"/>
</dbReference>
<dbReference type="GO" id="GO:0042245">
    <property type="term" value="P:RNA repair"/>
    <property type="evidence" value="ECO:0007669"/>
    <property type="project" value="UniProtKB-KW"/>
</dbReference>
<keyword evidence="4 11" id="KW-0548">Nucleotidyltransferase</keyword>
<comment type="function">
    <text evidence="11">Catalyzes the addition and repair of the essential 3'-terminal CCA sequence in tRNAs without using a nucleic acid template. Adds these three nucleotides in the order of C, C, and A to the tRNA nucleotide-73, using CTP and ATP as substrates and producing inorganic pyrophosphate. tRNA 3'-terminal CCA addition is required both for tRNA processing and repair. Also involved in tRNA surveillance by mediating tandem CCA addition to generate a CCACCA at the 3' terminus of unstable tRNAs. While stable tRNAs receive only 3'-terminal CCA, unstable tRNAs are marked with CCACCA and rapidly degraded.</text>
</comment>
<dbReference type="Gene3D" id="3.30.460.10">
    <property type="entry name" value="Beta Polymerase, domain 2"/>
    <property type="match status" value="1"/>
</dbReference>
<dbReference type="Gene3D" id="1.20.58.560">
    <property type="match status" value="1"/>
</dbReference>
<comment type="catalytic activity">
    <reaction evidence="11">
        <text>a tRNA precursor + 2 CTP + ATP = a tRNA with a 3' CCA end + 3 diphosphate</text>
        <dbReference type="Rhea" id="RHEA:14433"/>
        <dbReference type="Rhea" id="RHEA-COMP:10465"/>
        <dbReference type="Rhea" id="RHEA-COMP:10468"/>
        <dbReference type="ChEBI" id="CHEBI:30616"/>
        <dbReference type="ChEBI" id="CHEBI:33019"/>
        <dbReference type="ChEBI" id="CHEBI:37563"/>
        <dbReference type="ChEBI" id="CHEBI:74896"/>
        <dbReference type="ChEBI" id="CHEBI:83071"/>
        <dbReference type="EC" id="2.7.7.72"/>
    </reaction>
</comment>
<reference evidence="17 18" key="1">
    <citation type="journal article" date="2015" name="Genome Announc.">
        <title>Expanding the biotechnology potential of lactobacilli through comparative genomics of 213 strains and associated genera.</title>
        <authorList>
            <person name="Sun Z."/>
            <person name="Harris H.M."/>
            <person name="McCann A."/>
            <person name="Guo C."/>
            <person name="Argimon S."/>
            <person name="Zhang W."/>
            <person name="Yang X."/>
            <person name="Jeffery I.B."/>
            <person name="Cooney J.C."/>
            <person name="Kagawa T.F."/>
            <person name="Liu W."/>
            <person name="Song Y."/>
            <person name="Salvetti E."/>
            <person name="Wrobel A."/>
            <person name="Rasinkangas P."/>
            <person name="Parkhill J."/>
            <person name="Rea M.C."/>
            <person name="O'Sullivan O."/>
            <person name="Ritari J."/>
            <person name="Douillard F.P."/>
            <person name="Paul Ross R."/>
            <person name="Yang R."/>
            <person name="Briner A.E."/>
            <person name="Felis G.E."/>
            <person name="de Vos W.M."/>
            <person name="Barrangou R."/>
            <person name="Klaenhammer T.R."/>
            <person name="Caufield P.W."/>
            <person name="Cui Y."/>
            <person name="Zhang H."/>
            <person name="O'Toole P.W."/>
        </authorList>
    </citation>
    <scope>NUCLEOTIDE SEQUENCE [LARGE SCALE GENOMIC DNA]</scope>
    <source>
        <strain evidence="15 18">ATCC BAA-66</strain>
        <strain evidence="16 17">DSM 13344</strain>
    </source>
</reference>
<feature type="binding site" evidence="11">
    <location>
        <position position="165"/>
    </location>
    <ligand>
        <name>CTP</name>
        <dbReference type="ChEBI" id="CHEBI:37563"/>
    </ligand>
</feature>
<feature type="binding site" evidence="11">
    <location>
        <position position="45"/>
    </location>
    <ligand>
        <name>Mg(2+)</name>
        <dbReference type="ChEBI" id="CHEBI:18420"/>
    </ligand>
</feature>
<feature type="binding site" evidence="11">
    <location>
        <position position="32"/>
    </location>
    <ligand>
        <name>ATP</name>
        <dbReference type="ChEBI" id="CHEBI:30616"/>
    </ligand>
</feature>
<feature type="binding site" evidence="11">
    <location>
        <position position="35"/>
    </location>
    <ligand>
        <name>CTP</name>
        <dbReference type="ChEBI" id="CHEBI:37563"/>
    </ligand>
</feature>
<dbReference type="GO" id="GO:0005524">
    <property type="term" value="F:ATP binding"/>
    <property type="evidence" value="ECO:0007669"/>
    <property type="project" value="UniProtKB-UniRule"/>
</dbReference>
<evidence type="ECO:0000313" key="17">
    <source>
        <dbReference type="Proteomes" id="UP000051645"/>
    </source>
</evidence>
<dbReference type="Gene3D" id="1.10.110.30">
    <property type="match status" value="1"/>
</dbReference>
<dbReference type="EC" id="2.7.7.72" evidence="11"/>
<dbReference type="InterPro" id="IPR043519">
    <property type="entry name" value="NT_sf"/>
</dbReference>
<dbReference type="Pfam" id="PF13735">
    <property type="entry name" value="tRNA_NucTran2_2"/>
    <property type="match status" value="1"/>
</dbReference>
<keyword evidence="7 11" id="KW-0692">RNA repair</keyword>
<dbReference type="InterPro" id="IPR050264">
    <property type="entry name" value="Bact_CCA-adding_enz_type3_sf"/>
</dbReference>
<dbReference type="InterPro" id="IPR023068">
    <property type="entry name" value="CCA-adding_enz_firmicutes"/>
</dbReference>
<evidence type="ECO:0000256" key="7">
    <source>
        <dbReference type="ARBA" id="ARBA00022800"/>
    </source>
</evidence>
<evidence type="ECO:0000256" key="2">
    <source>
        <dbReference type="ARBA" id="ARBA00022679"/>
    </source>
</evidence>
<evidence type="ECO:0000256" key="4">
    <source>
        <dbReference type="ARBA" id="ARBA00022695"/>
    </source>
</evidence>
<comment type="subunit">
    <text evidence="11">Homodimer.</text>
</comment>
<feature type="domain" description="tRNA nucleotidyltransferase/poly(A) polymerase RNA and SrmB- binding" evidence="13">
    <location>
        <begin position="174"/>
        <end position="231"/>
    </location>
</feature>
<evidence type="ECO:0000313" key="15">
    <source>
        <dbReference type="EMBL" id="KRN29447.1"/>
    </source>
</evidence>
<evidence type="ECO:0000256" key="9">
    <source>
        <dbReference type="ARBA" id="ARBA00022842"/>
    </source>
</evidence>
<feature type="binding site" evidence="11">
    <location>
        <position position="159"/>
    </location>
    <ligand>
        <name>CTP</name>
        <dbReference type="ChEBI" id="CHEBI:37563"/>
    </ligand>
</feature>
<dbReference type="GO" id="GO:0000049">
    <property type="term" value="F:tRNA binding"/>
    <property type="evidence" value="ECO:0007669"/>
    <property type="project" value="UniProtKB-UniRule"/>
</dbReference>
<dbReference type="GO" id="GO:0000287">
    <property type="term" value="F:magnesium ion binding"/>
    <property type="evidence" value="ECO:0007669"/>
    <property type="project" value="UniProtKB-UniRule"/>
</dbReference>
<evidence type="ECO:0000313" key="16">
    <source>
        <dbReference type="EMBL" id="KRN34024.1"/>
    </source>
</evidence>
<keyword evidence="9 11" id="KW-0460">Magnesium</keyword>
<dbReference type="PANTHER" id="PTHR46173:SF1">
    <property type="entry name" value="CCA TRNA NUCLEOTIDYLTRANSFERASE 1, MITOCHONDRIAL"/>
    <property type="match status" value="1"/>
</dbReference>
<dbReference type="OrthoDB" id="9805698at2"/>
<evidence type="ECO:0000256" key="3">
    <source>
        <dbReference type="ARBA" id="ARBA00022694"/>
    </source>
</evidence>
<feature type="binding site" evidence="11">
    <location>
        <position position="165"/>
    </location>
    <ligand>
        <name>ATP</name>
        <dbReference type="ChEBI" id="CHEBI:30616"/>
    </ligand>
</feature>
<dbReference type="GO" id="GO:0004810">
    <property type="term" value="F:CCA tRNA nucleotidyltransferase activity"/>
    <property type="evidence" value="ECO:0007669"/>
    <property type="project" value="UniProtKB-UniRule"/>
</dbReference>
<feature type="domain" description="Poly A polymerase head" evidence="12">
    <location>
        <begin position="27"/>
        <end position="147"/>
    </location>
</feature>
<keyword evidence="3 11" id="KW-0819">tRNA processing</keyword>
<evidence type="ECO:0000259" key="13">
    <source>
        <dbReference type="Pfam" id="PF12627"/>
    </source>
</evidence>
<dbReference type="HAMAP" id="MF_01263">
    <property type="entry name" value="CCA_bact_type3"/>
    <property type="match status" value="1"/>
</dbReference>
<feature type="binding site" evidence="11">
    <location>
        <position position="35"/>
    </location>
    <ligand>
        <name>ATP</name>
        <dbReference type="ChEBI" id="CHEBI:30616"/>
    </ligand>
</feature>
<dbReference type="InterPro" id="IPR032810">
    <property type="entry name" value="CCA-adding_enz_C"/>
</dbReference>
<evidence type="ECO:0000256" key="6">
    <source>
        <dbReference type="ARBA" id="ARBA00022741"/>
    </source>
</evidence>
<dbReference type="Pfam" id="PF12627">
    <property type="entry name" value="PolyA_pol_RNAbd"/>
    <property type="match status" value="1"/>
</dbReference>
<dbReference type="PANTHER" id="PTHR46173">
    <property type="entry name" value="CCA TRNA NUCLEOTIDYLTRANSFERASE 1, MITOCHONDRIAL"/>
    <property type="match status" value="1"/>
</dbReference>
<dbReference type="EMBL" id="JQAZ01000001">
    <property type="protein sequence ID" value="KRN34024.1"/>
    <property type="molecule type" value="Genomic_DNA"/>
</dbReference>
<keyword evidence="5 11" id="KW-0479">Metal-binding</keyword>
<feature type="binding site" evidence="11">
    <location>
        <position position="168"/>
    </location>
    <ligand>
        <name>ATP</name>
        <dbReference type="ChEBI" id="CHEBI:30616"/>
    </ligand>
</feature>
<dbReference type="Proteomes" id="UP000051751">
    <property type="component" value="Unassembled WGS sequence"/>
</dbReference>
<dbReference type="InterPro" id="IPR032828">
    <property type="entry name" value="PolyA_RNA-bd"/>
</dbReference>
<organism evidence="15 18">
    <name type="scientific">Lactobacillus selangorensis</name>
    <dbReference type="NCBI Taxonomy" id="81857"/>
    <lineage>
        <taxon>Bacteria</taxon>
        <taxon>Bacillati</taxon>
        <taxon>Bacillota</taxon>
        <taxon>Bacilli</taxon>
        <taxon>Lactobacillales</taxon>
        <taxon>Lactobacillaceae</taxon>
        <taxon>Lactobacillus</taxon>
    </lineage>
</organism>
<feature type="binding site" evidence="11">
    <location>
        <position position="32"/>
    </location>
    <ligand>
        <name>CTP</name>
        <dbReference type="ChEBI" id="CHEBI:37563"/>
    </ligand>
</feature>
<evidence type="ECO:0000256" key="10">
    <source>
        <dbReference type="ARBA" id="ARBA00022884"/>
    </source>
</evidence>
<proteinExistence type="inferred from homology"/>
<dbReference type="Proteomes" id="UP000051645">
    <property type="component" value="Unassembled WGS sequence"/>
</dbReference>
<dbReference type="PATRIC" id="fig|81857.3.peg.336"/>
<feature type="binding site" evidence="11">
    <location>
        <position position="116"/>
    </location>
    <ligand>
        <name>ATP</name>
        <dbReference type="ChEBI" id="CHEBI:30616"/>
    </ligand>
</feature>